<keyword evidence="5" id="KW-0949">S-adenosyl-L-methionine</keyword>
<dbReference type="PANTHER" id="PTHR44942:SF4">
    <property type="entry name" value="METHYLTRANSFERASE TYPE 11 DOMAIN-CONTAINING PROTEIN"/>
    <property type="match status" value="1"/>
</dbReference>
<dbReference type="InterPro" id="IPR013216">
    <property type="entry name" value="Methyltransf_11"/>
</dbReference>
<dbReference type="EMBL" id="KZ825880">
    <property type="protein sequence ID" value="PYH94038.1"/>
    <property type="molecule type" value="Genomic_DNA"/>
</dbReference>
<feature type="domain" description="Methyltransferase type 11" evidence="6">
    <location>
        <begin position="51"/>
        <end position="152"/>
    </location>
</feature>
<reference evidence="7 8" key="1">
    <citation type="submission" date="2018-02" db="EMBL/GenBank/DDBJ databases">
        <title>The genomes of Aspergillus section Nigri reveals drivers in fungal speciation.</title>
        <authorList>
            <consortium name="DOE Joint Genome Institute"/>
            <person name="Vesth T.C."/>
            <person name="Nybo J."/>
            <person name="Theobald S."/>
            <person name="Brandl J."/>
            <person name="Frisvad J.C."/>
            <person name="Nielsen K.F."/>
            <person name="Lyhne E.K."/>
            <person name="Kogle M.E."/>
            <person name="Kuo A."/>
            <person name="Riley R."/>
            <person name="Clum A."/>
            <person name="Nolan M."/>
            <person name="Lipzen A."/>
            <person name="Salamov A."/>
            <person name="Henrissat B."/>
            <person name="Wiebenga A."/>
            <person name="De vries R.P."/>
            <person name="Grigoriev I.V."/>
            <person name="Mortensen U.H."/>
            <person name="Andersen M.R."/>
            <person name="Baker S.E."/>
        </authorList>
    </citation>
    <scope>NUCLEOTIDE SEQUENCE [LARGE SCALE GENOMIC DNA]</scope>
    <source>
        <strain evidence="7 8">CBS 707.79</strain>
    </source>
</reference>
<dbReference type="AlphaFoldDB" id="A0A319E0L7"/>
<evidence type="ECO:0000256" key="3">
    <source>
        <dbReference type="ARBA" id="ARBA00022603"/>
    </source>
</evidence>
<dbReference type="SUPFAM" id="SSF53335">
    <property type="entry name" value="S-adenosyl-L-methionine-dependent methyltransferases"/>
    <property type="match status" value="1"/>
</dbReference>
<evidence type="ECO:0000256" key="2">
    <source>
        <dbReference type="ARBA" id="ARBA00008361"/>
    </source>
</evidence>
<sequence length="338" mass="37935">MASVDPTTKTTYGTTDWKSYTQGRPPYPASLTEIIYAYRRQHPHAQWDRLVDIGAGSGVASTNFLAEFKTIHNSDPSPSNESQARAFLPDWAARHGLDRTFEYSQASGEDAYTKTGEGLTDLAICATAAHFIDPDGLVTSIGKMLRPGGTMAVFSYWMPNFPQQSSRFHDVVAQTFENVILKRRGQGDAAARTLLAKSMERRLVGRGVLDSVPLPEEYFEDPVRVYINPPPDGLPFKELFVKYGSAGPPSSDMDRVRETDRIVEYHTGVDSEAEGWAFDVDRNWFLVFLNTFLSPDQKLTPENSREQLAHWEKVCDEECPTGRLRAQWVAYLVLGTRK</sequence>
<organism evidence="7 8">
    <name type="scientific">Aspergillus ellipticus CBS 707.79</name>
    <dbReference type="NCBI Taxonomy" id="1448320"/>
    <lineage>
        <taxon>Eukaryota</taxon>
        <taxon>Fungi</taxon>
        <taxon>Dikarya</taxon>
        <taxon>Ascomycota</taxon>
        <taxon>Pezizomycotina</taxon>
        <taxon>Eurotiomycetes</taxon>
        <taxon>Eurotiomycetidae</taxon>
        <taxon>Eurotiales</taxon>
        <taxon>Aspergillaceae</taxon>
        <taxon>Aspergillus</taxon>
        <taxon>Aspergillus subgen. Circumdati</taxon>
    </lineage>
</organism>
<gene>
    <name evidence="7" type="ORF">BO71DRAFT_399205</name>
</gene>
<comment type="similarity">
    <text evidence="2">Belongs to the methyltransferase superfamily.</text>
</comment>
<dbReference type="STRING" id="1448320.A0A319E0L7"/>
<dbReference type="GO" id="GO:0008168">
    <property type="term" value="F:methyltransferase activity"/>
    <property type="evidence" value="ECO:0007669"/>
    <property type="project" value="UniProtKB-KW"/>
</dbReference>
<evidence type="ECO:0000313" key="8">
    <source>
        <dbReference type="Proteomes" id="UP000247810"/>
    </source>
</evidence>
<dbReference type="GO" id="GO:0032259">
    <property type="term" value="P:methylation"/>
    <property type="evidence" value="ECO:0007669"/>
    <property type="project" value="UniProtKB-KW"/>
</dbReference>
<comment type="pathway">
    <text evidence="1">Secondary metabolite biosynthesis.</text>
</comment>
<evidence type="ECO:0000256" key="1">
    <source>
        <dbReference type="ARBA" id="ARBA00005179"/>
    </source>
</evidence>
<dbReference type="VEuPathDB" id="FungiDB:BO71DRAFT_399205"/>
<dbReference type="PANTHER" id="PTHR44942">
    <property type="entry name" value="METHYLTRANSF_11 DOMAIN-CONTAINING PROTEIN"/>
    <property type="match status" value="1"/>
</dbReference>
<dbReference type="InterPro" id="IPR029063">
    <property type="entry name" value="SAM-dependent_MTases_sf"/>
</dbReference>
<dbReference type="InterPro" id="IPR051052">
    <property type="entry name" value="Diverse_substrate_MTase"/>
</dbReference>
<protein>
    <recommendedName>
        <fullName evidence="6">Methyltransferase type 11 domain-containing protein</fullName>
    </recommendedName>
</protein>
<dbReference type="Gene3D" id="3.40.50.150">
    <property type="entry name" value="Vaccinia Virus protein VP39"/>
    <property type="match status" value="1"/>
</dbReference>
<keyword evidence="4" id="KW-0808">Transferase</keyword>
<evidence type="ECO:0000256" key="4">
    <source>
        <dbReference type="ARBA" id="ARBA00022679"/>
    </source>
</evidence>
<keyword evidence="8" id="KW-1185">Reference proteome</keyword>
<evidence type="ECO:0000259" key="6">
    <source>
        <dbReference type="Pfam" id="PF08241"/>
    </source>
</evidence>
<dbReference type="Pfam" id="PF08241">
    <property type="entry name" value="Methyltransf_11"/>
    <property type="match status" value="1"/>
</dbReference>
<dbReference type="Proteomes" id="UP000247810">
    <property type="component" value="Unassembled WGS sequence"/>
</dbReference>
<dbReference type="OrthoDB" id="10027013at2759"/>
<evidence type="ECO:0000256" key="5">
    <source>
        <dbReference type="ARBA" id="ARBA00022691"/>
    </source>
</evidence>
<accession>A0A319E0L7</accession>
<name>A0A319E0L7_9EURO</name>
<keyword evidence="3" id="KW-0489">Methyltransferase</keyword>
<evidence type="ECO:0000313" key="7">
    <source>
        <dbReference type="EMBL" id="PYH94038.1"/>
    </source>
</evidence>
<proteinExistence type="inferred from homology"/>